<proteinExistence type="predicted"/>
<evidence type="ECO:0000313" key="1">
    <source>
        <dbReference type="EMBL" id="ACH64516.1"/>
    </source>
</evidence>
<dbReference type="AlphaFoldDB" id="B5EU97"/>
<reference evidence="2" key="1">
    <citation type="submission" date="2008-08" db="EMBL/GenBank/DDBJ databases">
        <title>Complete sequence of Vibrio fischeri strain MJ11.</title>
        <authorList>
            <person name="Mandel M.J."/>
            <person name="Stabb E.V."/>
            <person name="Ruby E.G."/>
            <person name="Ferriera S."/>
            <person name="Johnson J."/>
            <person name="Kravitz S."/>
            <person name="Beeson K."/>
            <person name="Sutton G."/>
            <person name="Rogers Y.-H."/>
            <person name="Friedman R."/>
            <person name="Frazier M."/>
            <person name="Venter J.C."/>
        </authorList>
    </citation>
    <scope>NUCLEOTIDE SEQUENCE [LARGE SCALE GENOMIC DNA]</scope>
    <source>
        <strain evidence="2">MJ11</strain>
    </source>
</reference>
<dbReference type="EMBL" id="CP001133">
    <property type="protein sequence ID" value="ACH64516.1"/>
    <property type="molecule type" value="Genomic_DNA"/>
</dbReference>
<name>B5EU97_ALIFM</name>
<dbReference type="Proteomes" id="UP000001857">
    <property type="component" value="Chromosome II"/>
</dbReference>
<evidence type="ECO:0000313" key="2">
    <source>
        <dbReference type="Proteomes" id="UP000001857"/>
    </source>
</evidence>
<protein>
    <submittedName>
        <fullName evidence="1">Enolase</fullName>
    </submittedName>
</protein>
<sequence>MGKKLHSSILPFWEKALNGHSNVKSWKKLDDREDYIYKIERHKGPDVIVLASDEYQYGLSSYYSRNELISKGAIIYMARPESNYSLDVSDAAKEEGVSIGVLKEVLGALNLDKHWLWDSKDRKERRKREEKN</sequence>
<reference evidence="1 2" key="2">
    <citation type="journal article" date="2009" name="Nature">
        <title>A single regulatory gene is sufficient to alter bacterial host range.</title>
        <authorList>
            <person name="Mandel M.J."/>
            <person name="Wollenberg M.S."/>
            <person name="Stabb E.V."/>
            <person name="Visick K.L."/>
            <person name="Ruby E.G."/>
        </authorList>
    </citation>
    <scope>NUCLEOTIDE SEQUENCE [LARGE SCALE GENOMIC DNA]</scope>
    <source>
        <strain evidence="1 2">MJ11</strain>
    </source>
</reference>
<dbReference type="HOGENOM" id="CLU_1958673_0_0_6"/>
<gene>
    <name evidence="1" type="ordered locus">VFMJ11_A0716</name>
</gene>
<dbReference type="KEGG" id="vfm:VFMJ11_A0716"/>
<organism evidence="1 2">
    <name type="scientific">Aliivibrio fischeri (strain MJ11)</name>
    <name type="common">Vibrio fischeri</name>
    <dbReference type="NCBI Taxonomy" id="388396"/>
    <lineage>
        <taxon>Bacteria</taxon>
        <taxon>Pseudomonadati</taxon>
        <taxon>Pseudomonadota</taxon>
        <taxon>Gammaproteobacteria</taxon>
        <taxon>Vibrionales</taxon>
        <taxon>Vibrionaceae</taxon>
        <taxon>Aliivibrio</taxon>
    </lineage>
</organism>
<accession>B5EU97</accession>
<dbReference type="RefSeq" id="WP_012535572.1">
    <property type="nucleotide sequence ID" value="NC_011186.1"/>
</dbReference>